<feature type="compositionally biased region" description="Polar residues" evidence="1">
    <location>
        <begin position="244"/>
        <end position="254"/>
    </location>
</feature>
<evidence type="ECO:0000313" key="3">
    <source>
        <dbReference type="Proteomes" id="UP000194127"/>
    </source>
</evidence>
<accession>A0A1X6N790</accession>
<dbReference type="AlphaFoldDB" id="A0A1X6N790"/>
<dbReference type="STRING" id="670580.A0A1X6N790"/>
<proteinExistence type="predicted"/>
<gene>
    <name evidence="2" type="ORF">POSPLADRAFT_1138087</name>
</gene>
<organism evidence="2 3">
    <name type="scientific">Postia placenta MAD-698-R-SB12</name>
    <dbReference type="NCBI Taxonomy" id="670580"/>
    <lineage>
        <taxon>Eukaryota</taxon>
        <taxon>Fungi</taxon>
        <taxon>Dikarya</taxon>
        <taxon>Basidiomycota</taxon>
        <taxon>Agaricomycotina</taxon>
        <taxon>Agaricomycetes</taxon>
        <taxon>Polyporales</taxon>
        <taxon>Adustoporiaceae</taxon>
        <taxon>Rhodonia</taxon>
    </lineage>
</organism>
<sequence>MATNIGLDPCEWPERPSTPWDGEVMFNAYIYEYLAKRGYVATAHALLKEARLPKGYKPPILTPQGLLYESAQWWCTFWVFFEGNREGSDYDDLNTYLDYYKQKTKKAKEAQQRAFRKLAKPYATRLRKPLPKRKPPPAASEIPATSPYEPESRSSAAQHACSSEVPISVCPQMEQPLVVQPVHHYQYSGQHWVDPASYAEAAAPVQHEHTTWEAGVLSGHQPMYQTEDQAFAFLGAPHEISSGQTEQLNYTPQNSPSSIESSISPTTPTFLQHFSNGYTEQMPWNMKAAYSPPVADAGNIYQPQADYDWQLGGFLPSTDNTPAFP</sequence>
<protein>
    <submittedName>
        <fullName evidence="2">Uncharacterized protein</fullName>
    </submittedName>
</protein>
<dbReference type="Proteomes" id="UP000194127">
    <property type="component" value="Unassembled WGS sequence"/>
</dbReference>
<dbReference type="GeneID" id="36329820"/>
<dbReference type="RefSeq" id="XP_024341292.1">
    <property type="nucleotide sequence ID" value="XM_024484871.1"/>
</dbReference>
<dbReference type="PROSITE" id="PS50896">
    <property type="entry name" value="LISH"/>
    <property type="match status" value="1"/>
</dbReference>
<evidence type="ECO:0000313" key="2">
    <source>
        <dbReference type="EMBL" id="OSX64498.1"/>
    </source>
</evidence>
<dbReference type="InterPro" id="IPR006594">
    <property type="entry name" value="LisH"/>
</dbReference>
<dbReference type="EMBL" id="KZ110594">
    <property type="protein sequence ID" value="OSX64498.1"/>
    <property type="molecule type" value="Genomic_DNA"/>
</dbReference>
<evidence type="ECO:0000256" key="1">
    <source>
        <dbReference type="SAM" id="MobiDB-lite"/>
    </source>
</evidence>
<keyword evidence="3" id="KW-1185">Reference proteome</keyword>
<dbReference type="OrthoDB" id="5600002at2759"/>
<dbReference type="Pfam" id="PF08513">
    <property type="entry name" value="LisH"/>
    <property type="match status" value="1"/>
</dbReference>
<feature type="region of interest" description="Disordered" evidence="1">
    <location>
        <begin position="244"/>
        <end position="263"/>
    </location>
</feature>
<name>A0A1X6N790_9APHY</name>
<reference evidence="2 3" key="1">
    <citation type="submission" date="2017-04" db="EMBL/GenBank/DDBJ databases">
        <title>Genome Sequence of the Model Brown-Rot Fungus Postia placenta SB12.</title>
        <authorList>
            <consortium name="DOE Joint Genome Institute"/>
            <person name="Gaskell J."/>
            <person name="Kersten P."/>
            <person name="Larrondo L.F."/>
            <person name="Canessa P."/>
            <person name="Martinez D."/>
            <person name="Hibbett D."/>
            <person name="Schmoll M."/>
            <person name="Kubicek C.P."/>
            <person name="Martinez A.T."/>
            <person name="Yadav J."/>
            <person name="Master E."/>
            <person name="Magnuson J.K."/>
            <person name="James T."/>
            <person name="Yaver D."/>
            <person name="Berka R."/>
            <person name="Labutti K."/>
            <person name="Lipzen A."/>
            <person name="Aerts A."/>
            <person name="Barry K."/>
            <person name="Henrissat B."/>
            <person name="Blanchette R."/>
            <person name="Grigoriev I."/>
            <person name="Cullen D."/>
        </authorList>
    </citation>
    <scope>NUCLEOTIDE SEQUENCE [LARGE SCALE GENOMIC DNA]</scope>
    <source>
        <strain evidence="2 3">MAD-698-R-SB12</strain>
    </source>
</reference>
<feature type="compositionally biased region" description="Basic residues" evidence="1">
    <location>
        <begin position="126"/>
        <end position="135"/>
    </location>
</feature>
<feature type="region of interest" description="Disordered" evidence="1">
    <location>
        <begin position="126"/>
        <end position="157"/>
    </location>
</feature>
<dbReference type="SMART" id="SM00667">
    <property type="entry name" value="LisH"/>
    <property type="match status" value="1"/>
</dbReference>